<accession>A0AAU7K8H1</accession>
<organism evidence="1">
    <name type="scientific">Pedobacter sp. KACC 23697</name>
    <dbReference type="NCBI Taxonomy" id="3149230"/>
    <lineage>
        <taxon>Bacteria</taxon>
        <taxon>Pseudomonadati</taxon>
        <taxon>Bacteroidota</taxon>
        <taxon>Sphingobacteriia</taxon>
        <taxon>Sphingobacteriales</taxon>
        <taxon>Sphingobacteriaceae</taxon>
        <taxon>Pedobacter</taxon>
    </lineage>
</organism>
<reference evidence="1" key="1">
    <citation type="submission" date="2024-05" db="EMBL/GenBank/DDBJ databases">
        <authorList>
            <person name="Kim S."/>
            <person name="Heo J."/>
            <person name="Choi H."/>
            <person name="Choi Y."/>
            <person name="Kwon S.-W."/>
            <person name="Kim Y."/>
        </authorList>
    </citation>
    <scope>NUCLEOTIDE SEQUENCE</scope>
    <source>
        <strain evidence="1">KACC 23697</strain>
    </source>
</reference>
<evidence type="ECO:0000313" key="1">
    <source>
        <dbReference type="EMBL" id="XBO48882.1"/>
    </source>
</evidence>
<name>A0AAU7K8H1_9SPHI</name>
<dbReference type="EMBL" id="CP157485">
    <property type="protein sequence ID" value="XBO48882.1"/>
    <property type="molecule type" value="Genomic_DNA"/>
</dbReference>
<dbReference type="AlphaFoldDB" id="A0AAU7K8H1"/>
<gene>
    <name evidence="1" type="ORF">ABEG20_04615</name>
</gene>
<proteinExistence type="predicted"/>
<dbReference type="RefSeq" id="WP_406826221.1">
    <property type="nucleotide sequence ID" value="NZ_CP157485.1"/>
</dbReference>
<protein>
    <submittedName>
        <fullName evidence="1">Uncharacterized protein</fullName>
    </submittedName>
</protein>
<sequence>MDWLFICNFLWWGEDVKSTPEVSLTISQGATGSITATIKIADKNQKKLTTAYTFGLIEEISKVVKVLDASAISGKFFVKVRRKAKPSVGWINYTRNKNLLTFLKAEEEMKELSDGVIFSIADRKIFDTLDQSVINRSIEISDFLDMKS</sequence>